<protein>
    <submittedName>
        <fullName evidence="1">Nitroreductase family deazaflavin-dependent oxidoreductase</fullName>
    </submittedName>
</protein>
<dbReference type="RefSeq" id="WP_172991243.1">
    <property type="nucleotide sequence ID" value="NZ_CP054038.1"/>
</dbReference>
<dbReference type="Pfam" id="PF04075">
    <property type="entry name" value="F420H2_quin_red"/>
    <property type="match status" value="1"/>
</dbReference>
<dbReference type="InterPro" id="IPR012349">
    <property type="entry name" value="Split_barrel_FMN-bd"/>
</dbReference>
<dbReference type="GO" id="GO:0016491">
    <property type="term" value="F:oxidoreductase activity"/>
    <property type="evidence" value="ECO:0007669"/>
    <property type="project" value="InterPro"/>
</dbReference>
<organism evidence="1 2">
    <name type="scientific">Microbacterium hominis</name>
    <dbReference type="NCBI Taxonomy" id="162426"/>
    <lineage>
        <taxon>Bacteria</taxon>
        <taxon>Bacillati</taxon>
        <taxon>Actinomycetota</taxon>
        <taxon>Actinomycetes</taxon>
        <taxon>Micrococcales</taxon>
        <taxon>Microbacteriaceae</taxon>
        <taxon>Microbacterium</taxon>
    </lineage>
</organism>
<dbReference type="InterPro" id="IPR004378">
    <property type="entry name" value="F420H2_quin_Rdtase"/>
</dbReference>
<evidence type="ECO:0000313" key="1">
    <source>
        <dbReference type="EMBL" id="QKJ20818.1"/>
    </source>
</evidence>
<proteinExistence type="predicted"/>
<name>A0A7D4Q2Q4_9MICO</name>
<evidence type="ECO:0000313" key="2">
    <source>
        <dbReference type="Proteomes" id="UP000502498"/>
    </source>
</evidence>
<sequence length="157" mass="17189">MRRLVVTAAVLLVLALPLAYVVRGVRTKDPRFLDRFIRLQRDVLNRGMMTAAGRTNSPIAVIEHIGRSSGRSYETPVTAFREGDDWVIGLPYGPEVSWAKNVLTAGEAVLRIDGDRHVVNGVRVVPIASTALATRMSAVIRLFGVESAMVLHDASVR</sequence>
<dbReference type="Gene3D" id="2.30.110.10">
    <property type="entry name" value="Electron Transport, Fmn-binding Protein, Chain A"/>
    <property type="match status" value="1"/>
</dbReference>
<dbReference type="EMBL" id="CP054038">
    <property type="protein sequence ID" value="QKJ20818.1"/>
    <property type="molecule type" value="Genomic_DNA"/>
</dbReference>
<gene>
    <name evidence="1" type="ORF">HQM25_16600</name>
</gene>
<accession>A0A7D4Q2Q4</accession>
<reference evidence="1 2" key="1">
    <citation type="submission" date="2020-05" db="EMBL/GenBank/DDBJ databases">
        <title>Strain PA2F3 complete genome.</title>
        <authorList>
            <person name="Kim Y.-S."/>
            <person name="Kim S.-J."/>
            <person name="Jung H.-k."/>
            <person name="Kim S.-E."/>
            <person name="Kim K.-H."/>
        </authorList>
    </citation>
    <scope>NUCLEOTIDE SEQUENCE [LARGE SCALE GENOMIC DNA]</scope>
    <source>
        <strain evidence="1 2">PA2F3</strain>
    </source>
</reference>
<dbReference type="Proteomes" id="UP000502498">
    <property type="component" value="Chromosome"/>
</dbReference>
<dbReference type="AlphaFoldDB" id="A0A7D4Q2Q4"/>